<feature type="compositionally biased region" description="Basic residues" evidence="1">
    <location>
        <begin position="221"/>
        <end position="230"/>
    </location>
</feature>
<evidence type="ECO:0000313" key="2">
    <source>
        <dbReference type="EMBL" id="KAK3731964.1"/>
    </source>
</evidence>
<keyword evidence="3" id="KW-1185">Reference proteome</keyword>
<dbReference type="Proteomes" id="UP001283361">
    <property type="component" value="Unassembled WGS sequence"/>
</dbReference>
<evidence type="ECO:0000313" key="3">
    <source>
        <dbReference type="Proteomes" id="UP001283361"/>
    </source>
</evidence>
<name>A0AAE1CS18_9GAST</name>
<accession>A0AAE1CS18</accession>
<sequence>MSRCFRTLIKLCEADLSFPSEAWARTAQLEPKVTGLPRRPSAGGDKDQVLERLGVFARHALNATLGQYFLITIVHRLSNANAKPCSAVSYNVRPHWVTIGQHGPLLQKIINPLTTAGCGHIHREQSDVPGQCPNTSATSLTFIEEHRTTGGHSVSEHGWEEQPVYGKMRVLWCMDFSVMGRSRTQGELTPDREKVTDWAKPELNHRCLRRPLGDSSGVKGVKNKRKKLIR</sequence>
<protein>
    <submittedName>
        <fullName evidence="2">Uncharacterized protein</fullName>
    </submittedName>
</protein>
<gene>
    <name evidence="2" type="ORF">RRG08_045023</name>
</gene>
<dbReference type="EMBL" id="JAWDGP010006982">
    <property type="protein sequence ID" value="KAK3731964.1"/>
    <property type="molecule type" value="Genomic_DNA"/>
</dbReference>
<proteinExistence type="predicted"/>
<reference evidence="2" key="1">
    <citation type="journal article" date="2023" name="G3 (Bethesda)">
        <title>A reference genome for the long-term kleptoplast-retaining sea slug Elysia crispata morphotype clarki.</title>
        <authorList>
            <person name="Eastman K.E."/>
            <person name="Pendleton A.L."/>
            <person name="Shaikh M.A."/>
            <person name="Suttiyut T."/>
            <person name="Ogas R."/>
            <person name="Tomko P."/>
            <person name="Gavelis G."/>
            <person name="Widhalm J.R."/>
            <person name="Wisecaver J.H."/>
        </authorList>
    </citation>
    <scope>NUCLEOTIDE SEQUENCE</scope>
    <source>
        <strain evidence="2">ECLA1</strain>
    </source>
</reference>
<organism evidence="2 3">
    <name type="scientific">Elysia crispata</name>
    <name type="common">lettuce slug</name>
    <dbReference type="NCBI Taxonomy" id="231223"/>
    <lineage>
        <taxon>Eukaryota</taxon>
        <taxon>Metazoa</taxon>
        <taxon>Spiralia</taxon>
        <taxon>Lophotrochozoa</taxon>
        <taxon>Mollusca</taxon>
        <taxon>Gastropoda</taxon>
        <taxon>Heterobranchia</taxon>
        <taxon>Euthyneura</taxon>
        <taxon>Panpulmonata</taxon>
        <taxon>Sacoglossa</taxon>
        <taxon>Placobranchoidea</taxon>
        <taxon>Plakobranchidae</taxon>
        <taxon>Elysia</taxon>
    </lineage>
</organism>
<dbReference type="AlphaFoldDB" id="A0AAE1CS18"/>
<comment type="caution">
    <text evidence="2">The sequence shown here is derived from an EMBL/GenBank/DDBJ whole genome shotgun (WGS) entry which is preliminary data.</text>
</comment>
<feature type="region of interest" description="Disordered" evidence="1">
    <location>
        <begin position="209"/>
        <end position="230"/>
    </location>
</feature>
<evidence type="ECO:0000256" key="1">
    <source>
        <dbReference type="SAM" id="MobiDB-lite"/>
    </source>
</evidence>